<reference evidence="2 3" key="1">
    <citation type="submission" date="2016-10" db="EMBL/GenBank/DDBJ databases">
        <authorList>
            <person name="de Groot N.N."/>
        </authorList>
    </citation>
    <scope>NUCLEOTIDE SEQUENCE [LARGE SCALE GENOMIC DNA]</scope>
    <source>
        <strain evidence="2 3">DSM 19981</strain>
    </source>
</reference>
<evidence type="ECO:0000313" key="3">
    <source>
        <dbReference type="Proteomes" id="UP000199473"/>
    </source>
</evidence>
<dbReference type="STRING" id="1123062.SAMN02745775_12343"/>
<gene>
    <name evidence="2" type="ORF">SAMN02745775_12343</name>
</gene>
<organism evidence="2 3">
    <name type="scientific">Falsiroseomonas stagni DSM 19981</name>
    <dbReference type="NCBI Taxonomy" id="1123062"/>
    <lineage>
        <taxon>Bacteria</taxon>
        <taxon>Pseudomonadati</taxon>
        <taxon>Pseudomonadota</taxon>
        <taxon>Alphaproteobacteria</taxon>
        <taxon>Acetobacterales</taxon>
        <taxon>Roseomonadaceae</taxon>
        <taxon>Falsiroseomonas</taxon>
    </lineage>
</organism>
<sequence>MTNQSDAPVNARTGHTAWRHGAHAALAGLCLTLLGACAGREASPADLNGALTYLPSPGGSAIAVVPGMRLRMTMTSLSDAGRNPRPPQLARIDWTIPAADGWTAADMQVVLALLQQAELRDEVPGVPVPQDFTRWTHQRGEAVREEPCGEQAWRCAATFERRLGAQVFAPIAATMSIVLALTNEEELPPTDQRVEWIRSVACRLLPGHVADIDANAPARRQLEFMAWGTAASGPPTLPVRTFGWTGAIGTDDLGLAQRVPGGRNATAVPTGALEGRGWIELLIPVRVAGESQPRFVSPCTTLREVESAVGMPIAAIRRDSQYQPTGGGGLLSPPDSAYRATDGAFAILLQPAVPRLGTMAEWPADQPVVMAADRADADAILLAPGDLLVPGVAPQPGGGRRLTDPARVRGWD</sequence>
<dbReference type="AlphaFoldDB" id="A0A1I4FAA3"/>
<proteinExistence type="predicted"/>
<name>A0A1I4FAA3_9PROT</name>
<evidence type="ECO:0000313" key="2">
    <source>
        <dbReference type="EMBL" id="SFL13321.1"/>
    </source>
</evidence>
<dbReference type="EMBL" id="FOSQ01000023">
    <property type="protein sequence ID" value="SFL13321.1"/>
    <property type="molecule type" value="Genomic_DNA"/>
</dbReference>
<keyword evidence="3" id="KW-1185">Reference proteome</keyword>
<feature type="compositionally biased region" description="Basic and acidic residues" evidence="1">
    <location>
        <begin position="401"/>
        <end position="412"/>
    </location>
</feature>
<protein>
    <submittedName>
        <fullName evidence="2">Uncharacterized protein</fullName>
    </submittedName>
</protein>
<dbReference type="Proteomes" id="UP000199473">
    <property type="component" value="Unassembled WGS sequence"/>
</dbReference>
<accession>A0A1I4FAA3</accession>
<feature type="region of interest" description="Disordered" evidence="1">
    <location>
        <begin position="392"/>
        <end position="412"/>
    </location>
</feature>
<evidence type="ECO:0000256" key="1">
    <source>
        <dbReference type="SAM" id="MobiDB-lite"/>
    </source>
</evidence>